<evidence type="ECO:0000313" key="1">
    <source>
        <dbReference type="EMBL" id="KIL80699.1"/>
    </source>
</evidence>
<gene>
    <name evidence="1" type="ORF">SD77_0547</name>
</gene>
<dbReference type="Proteomes" id="UP000031982">
    <property type="component" value="Unassembled WGS sequence"/>
</dbReference>
<dbReference type="EMBL" id="JXLP01000001">
    <property type="protein sequence ID" value="KIL80699.1"/>
    <property type="molecule type" value="Genomic_DNA"/>
</dbReference>
<sequence length="96" mass="11623">MIKVSVDEEALQEIYREEVRKKLEKASKDLVFWDTAELKRRTCMSWNTIQNTFFFDPRFEKFKLGGKWYFPAEQAEAFLLSWFDEQKQSGKRRNMA</sequence>
<protein>
    <recommendedName>
        <fullName evidence="3">Group-specific protein</fullName>
    </recommendedName>
</protein>
<organism evidence="1 2">
    <name type="scientific">Bacillus badius</name>
    <dbReference type="NCBI Taxonomy" id="1455"/>
    <lineage>
        <taxon>Bacteria</taxon>
        <taxon>Bacillati</taxon>
        <taxon>Bacillota</taxon>
        <taxon>Bacilli</taxon>
        <taxon>Bacillales</taxon>
        <taxon>Bacillaceae</taxon>
        <taxon>Pseudobacillus</taxon>
    </lineage>
</organism>
<name>A0ABR5B149_BACBA</name>
<keyword evidence="2" id="KW-1185">Reference proteome</keyword>
<evidence type="ECO:0000313" key="2">
    <source>
        <dbReference type="Proteomes" id="UP000031982"/>
    </source>
</evidence>
<dbReference type="RefSeq" id="WP_041100190.1">
    <property type="nucleotide sequence ID" value="NZ_BSSZ01000003.1"/>
</dbReference>
<comment type="caution">
    <text evidence="1">The sequence shown here is derived from an EMBL/GenBank/DDBJ whole genome shotgun (WGS) entry which is preliminary data.</text>
</comment>
<reference evidence="1 2" key="1">
    <citation type="submission" date="2015-01" db="EMBL/GenBank/DDBJ databases">
        <title>Genome Assembly of Bacillus badius MTCC 1458.</title>
        <authorList>
            <person name="Verma A."/>
            <person name="Khatri I."/>
            <person name="Mual P."/>
            <person name="Subramanian S."/>
            <person name="Krishnamurthi S."/>
        </authorList>
    </citation>
    <scope>NUCLEOTIDE SEQUENCE [LARGE SCALE GENOMIC DNA]</scope>
    <source>
        <strain evidence="1 2">MTCC 1458</strain>
    </source>
</reference>
<proteinExistence type="predicted"/>
<evidence type="ECO:0008006" key="3">
    <source>
        <dbReference type="Google" id="ProtNLM"/>
    </source>
</evidence>
<accession>A0ABR5B149</accession>